<dbReference type="EMBL" id="RSCD01000021">
    <property type="protein sequence ID" value="RSH85176.1"/>
    <property type="molecule type" value="Genomic_DNA"/>
</dbReference>
<evidence type="ECO:0000313" key="5">
    <source>
        <dbReference type="Proteomes" id="UP000279259"/>
    </source>
</evidence>
<accession>A0A427Y1Z7</accession>
<feature type="region of interest" description="Disordered" evidence="1">
    <location>
        <begin position="188"/>
        <end position="207"/>
    </location>
</feature>
<evidence type="ECO:0000256" key="1">
    <source>
        <dbReference type="SAM" id="MobiDB-lite"/>
    </source>
</evidence>
<feature type="chain" id="PRO_5019575221" description="Protein CPL1-like domain-containing protein" evidence="2">
    <location>
        <begin position="22"/>
        <end position="322"/>
    </location>
</feature>
<gene>
    <name evidence="4" type="ORF">EHS25_004983</name>
</gene>
<dbReference type="Proteomes" id="UP000279259">
    <property type="component" value="Unassembled WGS sequence"/>
</dbReference>
<sequence>MLFHRATALAVFLSLAKVVSANGLSMAIGSTSNWGCSSSQRSSTPSTTRSQCSGSGDFLCGFGSSSLCSSPQTRTTPSGDCTCPLSGWDMHKTAKVCIPTSEVSQCDCGEGYSFSQSSLKWHERSSSCCDNNWQPDQGTCPSGSSCPTDWYWHKTYQQCRPQTPRSPEPDCSNWNSNKMCCGGTTTPSQGTGGGSGGSGGSGYGGGSGWGSGSGNGRWAKRDVDLRHKSQLLFPQTDLDKMYCPGSLHACSILTSSNSDEWAYECIDFATELESCGGCASTGEGADCTSIPNAMSVGCESGVCAVYTCQTGFTANGTSCVTA</sequence>
<dbReference type="OrthoDB" id="439917at2759"/>
<reference evidence="4 5" key="1">
    <citation type="submission" date="2018-11" db="EMBL/GenBank/DDBJ databases">
        <title>Genome sequence of Saitozyma podzolica DSM 27192.</title>
        <authorList>
            <person name="Aliyu H."/>
            <person name="Gorte O."/>
            <person name="Ochsenreither K."/>
        </authorList>
    </citation>
    <scope>NUCLEOTIDE SEQUENCE [LARGE SCALE GENOMIC DNA]</scope>
    <source>
        <strain evidence="4 5">DSM 27192</strain>
    </source>
</reference>
<keyword evidence="2" id="KW-0732">Signal</keyword>
<dbReference type="PANTHER" id="PTHR35192">
    <property type="entry name" value="PROTEIN, PUTATIVE-RELATED"/>
    <property type="match status" value="1"/>
</dbReference>
<organism evidence="4 5">
    <name type="scientific">Saitozyma podzolica</name>
    <dbReference type="NCBI Taxonomy" id="1890683"/>
    <lineage>
        <taxon>Eukaryota</taxon>
        <taxon>Fungi</taxon>
        <taxon>Dikarya</taxon>
        <taxon>Basidiomycota</taxon>
        <taxon>Agaricomycotina</taxon>
        <taxon>Tremellomycetes</taxon>
        <taxon>Tremellales</taxon>
        <taxon>Trimorphomycetaceae</taxon>
        <taxon>Saitozyma</taxon>
    </lineage>
</organism>
<feature type="compositionally biased region" description="Low complexity" evidence="1">
    <location>
        <begin position="36"/>
        <end position="51"/>
    </location>
</feature>
<feature type="region of interest" description="Disordered" evidence="1">
    <location>
        <begin position="32"/>
        <end position="51"/>
    </location>
</feature>
<dbReference type="InterPro" id="IPR038955">
    <property type="entry name" value="PriA/CPL1_fungi"/>
</dbReference>
<feature type="compositionally biased region" description="Gly residues" evidence="1">
    <location>
        <begin position="190"/>
        <end position="207"/>
    </location>
</feature>
<evidence type="ECO:0000259" key="3">
    <source>
        <dbReference type="Pfam" id="PF21671"/>
    </source>
</evidence>
<evidence type="ECO:0000313" key="4">
    <source>
        <dbReference type="EMBL" id="RSH85176.1"/>
    </source>
</evidence>
<feature type="domain" description="Protein CPL1-like" evidence="3">
    <location>
        <begin position="263"/>
        <end position="320"/>
    </location>
</feature>
<dbReference type="InterPro" id="IPR048661">
    <property type="entry name" value="CPL1-like"/>
</dbReference>
<protein>
    <recommendedName>
        <fullName evidence="3">Protein CPL1-like domain-containing protein</fullName>
    </recommendedName>
</protein>
<dbReference type="STRING" id="1890683.A0A427Y1Z7"/>
<name>A0A427Y1Z7_9TREE</name>
<dbReference type="AlphaFoldDB" id="A0A427Y1Z7"/>
<keyword evidence="5" id="KW-1185">Reference proteome</keyword>
<proteinExistence type="predicted"/>
<dbReference type="PANTHER" id="PTHR35192:SF2">
    <property type="entry name" value="APPLE DOMAIN-CONTAINING PROTEIN"/>
    <property type="match status" value="1"/>
</dbReference>
<dbReference type="Pfam" id="PF21671">
    <property type="entry name" value="CPL1-like"/>
    <property type="match status" value="1"/>
</dbReference>
<feature type="signal peptide" evidence="2">
    <location>
        <begin position="1"/>
        <end position="21"/>
    </location>
</feature>
<comment type="caution">
    <text evidence="4">The sequence shown here is derived from an EMBL/GenBank/DDBJ whole genome shotgun (WGS) entry which is preliminary data.</text>
</comment>
<evidence type="ECO:0000256" key="2">
    <source>
        <dbReference type="SAM" id="SignalP"/>
    </source>
</evidence>